<keyword evidence="4" id="KW-1185">Reference proteome</keyword>
<feature type="region of interest" description="Disordered" evidence="1">
    <location>
        <begin position="405"/>
        <end position="429"/>
    </location>
</feature>
<dbReference type="PANTHER" id="PTHR46411">
    <property type="entry name" value="FAMILY ATPASE, PUTATIVE-RELATED"/>
    <property type="match status" value="1"/>
</dbReference>
<evidence type="ECO:0000259" key="2">
    <source>
        <dbReference type="SMART" id="SM00382"/>
    </source>
</evidence>
<accession>A0A5N5DUD1</accession>
<dbReference type="InterPro" id="IPR003593">
    <property type="entry name" value="AAA+_ATPase"/>
</dbReference>
<dbReference type="InterPro" id="IPR054289">
    <property type="entry name" value="DUF7025"/>
</dbReference>
<evidence type="ECO:0000313" key="3">
    <source>
        <dbReference type="EMBL" id="KAB2581001.1"/>
    </source>
</evidence>
<dbReference type="Pfam" id="PF00004">
    <property type="entry name" value="AAA"/>
    <property type="match status" value="1"/>
</dbReference>
<feature type="compositionally biased region" description="Acidic residues" evidence="1">
    <location>
        <begin position="415"/>
        <end position="429"/>
    </location>
</feature>
<dbReference type="EMBL" id="VCHE01000002">
    <property type="protein sequence ID" value="KAB2581001.1"/>
    <property type="molecule type" value="Genomic_DNA"/>
</dbReference>
<dbReference type="CDD" id="cd19481">
    <property type="entry name" value="RecA-like_protease"/>
    <property type="match status" value="1"/>
</dbReference>
<reference evidence="3 4" key="1">
    <citation type="journal article" date="2019" name="Sci. Rep.">
        <title>A multi-omics analysis of the grapevine pathogen Lasiodiplodia theobromae reveals that temperature affects the expression of virulence- and pathogenicity-related genes.</title>
        <authorList>
            <person name="Felix C."/>
            <person name="Meneses R."/>
            <person name="Goncalves M.F.M."/>
            <person name="Tilleman L."/>
            <person name="Duarte A.S."/>
            <person name="Jorrin-Novo J.V."/>
            <person name="Van de Peer Y."/>
            <person name="Deforce D."/>
            <person name="Van Nieuwerburgh F."/>
            <person name="Esteves A.C."/>
            <person name="Alves A."/>
        </authorList>
    </citation>
    <scope>NUCLEOTIDE SEQUENCE [LARGE SCALE GENOMIC DNA]</scope>
    <source>
        <strain evidence="3 4">LA-SOL3</strain>
    </source>
</reference>
<organism evidence="3 4">
    <name type="scientific">Lasiodiplodia theobromae</name>
    <dbReference type="NCBI Taxonomy" id="45133"/>
    <lineage>
        <taxon>Eukaryota</taxon>
        <taxon>Fungi</taxon>
        <taxon>Dikarya</taxon>
        <taxon>Ascomycota</taxon>
        <taxon>Pezizomycotina</taxon>
        <taxon>Dothideomycetes</taxon>
        <taxon>Dothideomycetes incertae sedis</taxon>
        <taxon>Botryosphaeriales</taxon>
        <taxon>Botryosphaeriaceae</taxon>
        <taxon>Lasiodiplodia</taxon>
    </lineage>
</organism>
<dbReference type="InterPro" id="IPR027417">
    <property type="entry name" value="P-loop_NTPase"/>
</dbReference>
<sequence length="753" mass="85281">MAPHMYDSPSSEDASKPVTQEQNHSIKTTSSCCCCCRKSAESAVNGEKAAETEKKKAEDGETKDEKAKEGDKKDDKSEETLDPSKVGMSCGMKNLYSGKEDKKGRFQWQDTIPEDIGKPVENAETAKWALLVRNVKVYNDPRKVMEMHSIVIQSPLLKKLLERVLKGYPGVTPGLKRLEFDGRFQPLIHRWPELKRAIDKLDANSKSEDERVTKEHANVLLNVLQSEFKDTIEQSQDLISKGVMTYEHLWTLFQPGAIIYCRNDGQETAMKLTDTRYGCDDNQRPCFWVRCKYVDWNGTQFGTSSLNIKIPGYSGTRTIHQLSAYPIEYHQDSDALRKRLLERGAKFEALAGSHYKAYHGLAWKEDSWGKRQKYNIKGRVVIDTYGWNRFEPNFAIYTNPLTDKQTTSAGIADTSGDDEVDGNNDDDCSDNESYCGSEVQYDGMPLDGDFADEEEESKRPPLTEEQKLIASPLVRGYSLKSKQWLNLFVNSVREIEWQTNAFESLVLPANQKELILGFTETQNKVKASFDDVIEGKGKGIILLLCGPPGVGKTLTAESVAEEMRVPLFMMSAGDLGLDPSSVEDKLSDILEMCTKWNAILLLDEADVFLEERSLHELERNKLVSIFLRVLEYYQGILFLTTNRVQTFDAAFQSRIHISLEYPELSVSSRLTVWKNFLAASPQKHAITSKQLDSLSLMNMNGRQIKNVLKTAQLLASRKETELTYEHVLTVLDVTQHLHNANRETERTKSSIFC</sequence>
<dbReference type="InterPro" id="IPR003959">
    <property type="entry name" value="ATPase_AAA_core"/>
</dbReference>
<dbReference type="AlphaFoldDB" id="A0A5N5DUD1"/>
<comment type="caution">
    <text evidence="3">The sequence shown here is derived from an EMBL/GenBank/DDBJ whole genome shotgun (WGS) entry which is preliminary data.</text>
</comment>
<evidence type="ECO:0000256" key="1">
    <source>
        <dbReference type="SAM" id="MobiDB-lite"/>
    </source>
</evidence>
<feature type="domain" description="AAA+ ATPase" evidence="2">
    <location>
        <begin position="538"/>
        <end position="663"/>
    </location>
</feature>
<protein>
    <recommendedName>
        <fullName evidence="2">AAA+ ATPase domain-containing protein</fullName>
    </recommendedName>
</protein>
<dbReference type="GO" id="GO:0016887">
    <property type="term" value="F:ATP hydrolysis activity"/>
    <property type="evidence" value="ECO:0007669"/>
    <property type="project" value="InterPro"/>
</dbReference>
<dbReference type="PANTHER" id="PTHR46411:SF3">
    <property type="entry name" value="AAA+ ATPASE DOMAIN-CONTAINING PROTEIN"/>
    <property type="match status" value="1"/>
</dbReference>
<dbReference type="SUPFAM" id="SSF52540">
    <property type="entry name" value="P-loop containing nucleoside triphosphate hydrolases"/>
    <property type="match status" value="1"/>
</dbReference>
<name>A0A5N5DUD1_9PEZI</name>
<gene>
    <name evidence="3" type="ORF">DBV05_g447</name>
</gene>
<feature type="region of interest" description="Disordered" evidence="1">
    <location>
        <begin position="1"/>
        <end position="87"/>
    </location>
</feature>
<dbReference type="Pfam" id="PF22942">
    <property type="entry name" value="DUF7025"/>
    <property type="match status" value="1"/>
</dbReference>
<dbReference type="GO" id="GO:0005524">
    <property type="term" value="F:ATP binding"/>
    <property type="evidence" value="ECO:0007669"/>
    <property type="project" value="InterPro"/>
</dbReference>
<evidence type="ECO:0000313" key="4">
    <source>
        <dbReference type="Proteomes" id="UP000325902"/>
    </source>
</evidence>
<feature type="compositionally biased region" description="Basic and acidic residues" evidence="1">
    <location>
        <begin position="48"/>
        <end position="79"/>
    </location>
</feature>
<feature type="compositionally biased region" description="Polar residues" evidence="1">
    <location>
        <begin position="8"/>
        <end position="27"/>
    </location>
</feature>
<dbReference type="OrthoDB" id="10042665at2759"/>
<dbReference type="Gene3D" id="3.40.50.300">
    <property type="entry name" value="P-loop containing nucleotide triphosphate hydrolases"/>
    <property type="match status" value="1"/>
</dbReference>
<dbReference type="Proteomes" id="UP000325902">
    <property type="component" value="Unassembled WGS sequence"/>
</dbReference>
<dbReference type="SMART" id="SM00382">
    <property type="entry name" value="AAA"/>
    <property type="match status" value="1"/>
</dbReference>
<proteinExistence type="predicted"/>